<reference evidence="1 2" key="1">
    <citation type="submission" date="2013-02" db="EMBL/GenBank/DDBJ databases">
        <authorList>
            <person name="Genoscope - CEA"/>
        </authorList>
    </citation>
    <scope>NUCLEOTIDE SEQUENCE [LARGE SCALE GENOMIC DNA]</scope>
    <source>
        <strain evidence="1 2">STM 2683</strain>
    </source>
</reference>
<dbReference type="STRING" id="1297569.MESS2_740016"/>
<dbReference type="AlphaFoldDB" id="M5ETU3"/>
<dbReference type="Pfam" id="PF06035">
    <property type="entry name" value="Peptidase_C93"/>
    <property type="match status" value="1"/>
</dbReference>
<dbReference type="RefSeq" id="WP_008877263.1">
    <property type="nucleotide sequence ID" value="NZ_CAUM01000144.1"/>
</dbReference>
<proteinExistence type="predicted"/>
<evidence type="ECO:0000313" key="2">
    <source>
        <dbReference type="Proteomes" id="UP000012062"/>
    </source>
</evidence>
<organism evidence="1 2">
    <name type="scientific">Mesorhizobium metallidurans STM 2683</name>
    <dbReference type="NCBI Taxonomy" id="1297569"/>
    <lineage>
        <taxon>Bacteria</taxon>
        <taxon>Pseudomonadati</taxon>
        <taxon>Pseudomonadota</taxon>
        <taxon>Alphaproteobacteria</taxon>
        <taxon>Hyphomicrobiales</taxon>
        <taxon>Phyllobacteriaceae</taxon>
        <taxon>Mesorhizobium</taxon>
    </lineage>
</organism>
<sequence>MTVGRDANGNGHAVLTIVTDKGDFVLDNVEQKILPWRDAEIYFLKRQVQTDPNTWVSLVNG</sequence>
<dbReference type="Proteomes" id="UP000012062">
    <property type="component" value="Unassembled WGS sequence"/>
</dbReference>
<dbReference type="Gene3D" id="3.10.620.30">
    <property type="match status" value="1"/>
</dbReference>
<name>M5ETU3_9HYPH</name>
<accession>M5ETU3</accession>
<comment type="caution">
    <text evidence="1">The sequence shown here is derived from an EMBL/GenBank/DDBJ whole genome shotgun (WGS) entry which is preliminary data.</text>
</comment>
<dbReference type="EMBL" id="CAUM01000144">
    <property type="protein sequence ID" value="CCV08389.1"/>
    <property type="molecule type" value="Genomic_DNA"/>
</dbReference>
<dbReference type="InterPro" id="IPR010319">
    <property type="entry name" value="Transglutaminase-like_Cys_pept"/>
</dbReference>
<protein>
    <submittedName>
        <fullName evidence="1">Transglutaminase-like cysteine peptidase, BTLCP</fullName>
    </submittedName>
</protein>
<evidence type="ECO:0000313" key="1">
    <source>
        <dbReference type="EMBL" id="CCV08389.1"/>
    </source>
</evidence>
<keyword evidence="2" id="KW-1185">Reference proteome</keyword>
<dbReference type="eggNOG" id="COG3672">
    <property type="taxonomic scope" value="Bacteria"/>
</dbReference>
<gene>
    <name evidence="1" type="ORF">MESS2_740016</name>
</gene>